<reference evidence="1 2" key="1">
    <citation type="submission" date="2015-11" db="EMBL/GenBank/DDBJ databases">
        <title>Description and complete genome sequence of a novel strain predominating in hypersaline microbial mats and representing a new family of the Bacteriodetes phylum.</title>
        <authorList>
            <person name="Spring S."/>
            <person name="Bunk B."/>
            <person name="Sproer C."/>
            <person name="Klenk H.-P."/>
        </authorList>
    </citation>
    <scope>NUCLEOTIDE SEQUENCE [LARGE SCALE GENOMIC DNA]</scope>
    <source>
        <strain evidence="1 2">L21-Spi-D4</strain>
    </source>
</reference>
<dbReference type="SUPFAM" id="SSF53756">
    <property type="entry name" value="UDP-Glycosyltransferase/glycogen phosphorylase"/>
    <property type="match status" value="1"/>
</dbReference>
<dbReference type="Pfam" id="PF13528">
    <property type="entry name" value="Glyco_trans_1_3"/>
    <property type="match status" value="1"/>
</dbReference>
<evidence type="ECO:0000313" key="2">
    <source>
        <dbReference type="Proteomes" id="UP000064893"/>
    </source>
</evidence>
<dbReference type="OrthoDB" id="9803241at2"/>
<accession>A0A0S2I091</accession>
<dbReference type="KEGG" id="blq:L21SP5_02073"/>
<dbReference type="EMBL" id="CP013118">
    <property type="protein sequence ID" value="ALO15710.1"/>
    <property type="molecule type" value="Genomic_DNA"/>
</dbReference>
<organism evidence="1 2">
    <name type="scientific">Salinivirga cyanobacteriivorans</name>
    <dbReference type="NCBI Taxonomy" id="1307839"/>
    <lineage>
        <taxon>Bacteria</taxon>
        <taxon>Pseudomonadati</taxon>
        <taxon>Bacteroidota</taxon>
        <taxon>Bacteroidia</taxon>
        <taxon>Bacteroidales</taxon>
        <taxon>Salinivirgaceae</taxon>
        <taxon>Salinivirga</taxon>
    </lineage>
</organism>
<proteinExistence type="predicted"/>
<sequence>MNDYERKTVLIAPLDWGLGHATRMIPVIRFLSTEYEVIVAAPKKLHYIFKETPAKVLAFPGYNIQYFNLPLWLSLLIQGPKIGLRALQTVRTTRRLIKKLNPAIIIADNRPFVQSKKVKSVYITHQLTIQHDNAVIKKALNATHRFLINRFDACWIPDTNDSFFAGKLSQGKLKISKYFIGGLSRFSTIEGKNKSAYKTVCVLSGPDPKRAQWAKEMKEMFSFEKQSLIIGAVPGKNRFVKDGNITLSSHLSDDLFADVLFNAEKIITRSGYTTIMDLYRLKQNALLIPTPGQGEQKYLADYHNGLYFYKFVSNRQKDISFHDIPNDIKSKFCTKQQLLMLIENKKS</sequence>
<gene>
    <name evidence="1" type="ORF">L21SP5_02073</name>
</gene>
<dbReference type="PATRIC" id="fig|1307839.3.peg.2188"/>
<dbReference type="Gene3D" id="3.40.50.2000">
    <property type="entry name" value="Glycogen Phosphorylase B"/>
    <property type="match status" value="1"/>
</dbReference>
<dbReference type="RefSeq" id="WP_057953144.1">
    <property type="nucleotide sequence ID" value="NZ_CP013118.1"/>
</dbReference>
<dbReference type="STRING" id="1307839.L21SP5_02073"/>
<keyword evidence="2" id="KW-1185">Reference proteome</keyword>
<evidence type="ECO:0008006" key="3">
    <source>
        <dbReference type="Google" id="ProtNLM"/>
    </source>
</evidence>
<dbReference type="Proteomes" id="UP000064893">
    <property type="component" value="Chromosome"/>
</dbReference>
<name>A0A0S2I091_9BACT</name>
<evidence type="ECO:0000313" key="1">
    <source>
        <dbReference type="EMBL" id="ALO15710.1"/>
    </source>
</evidence>
<protein>
    <recommendedName>
        <fullName evidence="3">Undecaprenyldiphospho-muramoylpentapeptide beta-N-acetylglucosaminyltransferase</fullName>
    </recommendedName>
</protein>
<dbReference type="AlphaFoldDB" id="A0A0S2I091"/>